<dbReference type="Proteomes" id="UP000244073">
    <property type="component" value="Unassembled WGS sequence"/>
</dbReference>
<gene>
    <name evidence="2" type="ORF">P175DRAFT_0501699</name>
</gene>
<proteinExistence type="predicted"/>
<dbReference type="AlphaFoldDB" id="A0A2T5LXR5"/>
<feature type="compositionally biased region" description="Polar residues" evidence="1">
    <location>
        <begin position="52"/>
        <end position="62"/>
    </location>
</feature>
<feature type="region of interest" description="Disordered" evidence="1">
    <location>
        <begin position="24"/>
        <end position="62"/>
    </location>
</feature>
<evidence type="ECO:0000256" key="1">
    <source>
        <dbReference type="SAM" id="MobiDB-lite"/>
    </source>
</evidence>
<evidence type="ECO:0000313" key="3">
    <source>
        <dbReference type="Proteomes" id="UP000244073"/>
    </source>
</evidence>
<dbReference type="VEuPathDB" id="FungiDB:P175DRAFT_0501699"/>
<accession>A0A2T5LXR5</accession>
<dbReference type="EMBL" id="MSFN02000004">
    <property type="protein sequence ID" value="PTU21070.1"/>
    <property type="molecule type" value="Genomic_DNA"/>
</dbReference>
<reference evidence="2 3" key="1">
    <citation type="journal article" date="2018" name="Proc. Natl. Acad. Sci. U.S.A.">
        <title>Linking secondary metabolites to gene clusters through genome sequencing of six diverse Aspergillus species.</title>
        <authorList>
            <person name="Kaerboelling I."/>
            <person name="Vesth T.C."/>
            <person name="Frisvad J.C."/>
            <person name="Nybo J.L."/>
            <person name="Theobald S."/>
            <person name="Kuo A."/>
            <person name="Bowyer P."/>
            <person name="Matsuda Y."/>
            <person name="Mondo S."/>
            <person name="Lyhne E.K."/>
            <person name="Kogle M.E."/>
            <person name="Clum A."/>
            <person name="Lipzen A."/>
            <person name="Salamov A."/>
            <person name="Ngan C.Y."/>
            <person name="Daum C."/>
            <person name="Chiniquy J."/>
            <person name="Barry K."/>
            <person name="LaButti K."/>
            <person name="Haridas S."/>
            <person name="Simmons B.A."/>
            <person name="Magnuson J.K."/>
            <person name="Mortensen U.H."/>
            <person name="Larsen T.O."/>
            <person name="Grigoriev I.V."/>
            <person name="Baker S.E."/>
            <person name="Andersen M.R."/>
        </authorList>
    </citation>
    <scope>NUCLEOTIDE SEQUENCE [LARGE SCALE GENOMIC DNA]</scope>
    <source>
        <strain evidence="2 3">IBT 24754</strain>
    </source>
</reference>
<organism evidence="2 3">
    <name type="scientific">Aspergillus ochraceoroseus IBT 24754</name>
    <dbReference type="NCBI Taxonomy" id="1392256"/>
    <lineage>
        <taxon>Eukaryota</taxon>
        <taxon>Fungi</taxon>
        <taxon>Dikarya</taxon>
        <taxon>Ascomycota</taxon>
        <taxon>Pezizomycotina</taxon>
        <taxon>Eurotiomycetes</taxon>
        <taxon>Eurotiomycetidae</taxon>
        <taxon>Eurotiales</taxon>
        <taxon>Aspergillaceae</taxon>
        <taxon>Aspergillus</taxon>
        <taxon>Aspergillus subgen. Nidulantes</taxon>
    </lineage>
</organism>
<dbReference type="RefSeq" id="XP_040752462.1">
    <property type="nucleotide sequence ID" value="XM_040897225.1"/>
</dbReference>
<name>A0A2T5LXR5_9EURO</name>
<comment type="caution">
    <text evidence="2">The sequence shown here is derived from an EMBL/GenBank/DDBJ whole genome shotgun (WGS) entry which is preliminary data.</text>
</comment>
<dbReference type="GeneID" id="63814107"/>
<feature type="compositionally biased region" description="Basic and acidic residues" evidence="1">
    <location>
        <begin position="24"/>
        <end position="34"/>
    </location>
</feature>
<evidence type="ECO:0000313" key="2">
    <source>
        <dbReference type="EMBL" id="PTU21070.1"/>
    </source>
</evidence>
<sequence length="62" mass="7178">MNEHIKASWIRKFSHVGVACYDHDHNHDHDHEQYDVVAQSEPPPMDIRLNRSPGSSSRSKAR</sequence>
<protein>
    <submittedName>
        <fullName evidence="2">Uncharacterized protein</fullName>
    </submittedName>
</protein>